<dbReference type="PIRSF" id="PIRSF005917">
    <property type="entry name" value="MTase_YraL"/>
    <property type="match status" value="1"/>
</dbReference>
<dbReference type="SUPFAM" id="SSF53790">
    <property type="entry name" value="Tetrapyrrole methylase"/>
    <property type="match status" value="1"/>
</dbReference>
<proteinExistence type="inferred from homology"/>
<keyword evidence="5 6" id="KW-0949">S-adenosyl-L-methionine</keyword>
<keyword evidence="1 6" id="KW-0963">Cytoplasm</keyword>
<evidence type="ECO:0000259" key="8">
    <source>
        <dbReference type="Pfam" id="PF00590"/>
    </source>
</evidence>
<dbReference type="InterPro" id="IPR000878">
    <property type="entry name" value="4pyrrol_Mease"/>
</dbReference>
<dbReference type="Gene3D" id="3.30.950.10">
    <property type="entry name" value="Methyltransferase, Cobalt-precorrin-4 Transmethylase, Domain 2"/>
    <property type="match status" value="1"/>
</dbReference>
<comment type="subcellular location">
    <subcellularLocation>
        <location evidence="6">Cytoplasm</location>
    </subcellularLocation>
</comment>
<dbReference type="EC" id="2.1.1.198" evidence="6"/>
<feature type="region of interest" description="Disordered" evidence="7">
    <location>
        <begin position="17"/>
        <end position="37"/>
    </location>
</feature>
<evidence type="ECO:0000256" key="6">
    <source>
        <dbReference type="HAMAP-Rule" id="MF_01877"/>
    </source>
</evidence>
<dbReference type="HAMAP" id="MF_01877">
    <property type="entry name" value="16SrRNA_methyltr_I"/>
    <property type="match status" value="1"/>
</dbReference>
<comment type="caution">
    <text evidence="9">The sequence shown here is derived from an EMBL/GenBank/DDBJ whole genome shotgun (WGS) entry which is preliminary data.</text>
</comment>
<dbReference type="PANTHER" id="PTHR46111:SF1">
    <property type="entry name" value="RIBOSOMAL RNA SMALL SUBUNIT METHYLTRANSFERASE I"/>
    <property type="match status" value="1"/>
</dbReference>
<comment type="function">
    <text evidence="6">Catalyzes the 2'-O-methylation of the ribose of cytidine 1402 (C1402) in 16S rRNA.</text>
</comment>
<name>A0ABP9G023_9MICC</name>
<dbReference type="InterPro" id="IPR008189">
    <property type="entry name" value="rRNA_ssu_MeTfrase_I"/>
</dbReference>
<protein>
    <recommendedName>
        <fullName evidence="6">Ribosomal RNA small subunit methyltransferase I</fullName>
        <ecNumber evidence="6">2.1.1.198</ecNumber>
    </recommendedName>
    <alternativeName>
        <fullName evidence="6">16S rRNA 2'-O-ribose C1402 methyltransferase</fullName>
    </alternativeName>
    <alternativeName>
        <fullName evidence="6">rRNA (cytidine-2'-O-)-methyltransferase RsmI</fullName>
    </alternativeName>
</protein>
<sequence>MAVAAGELAEVTLGMLSGQHSTGTAEQAGKGDMTQQAEAEGLWDAPIVLAATPIGNLADATDRLKQLISSAEIIACEDTRRTRHLISALSVRSSATLVSLHEHNEASRSAELIEQARAGARILMVSDAGMPAVSDPGFRLTAAAIDAGVGVTVAPGASAVTTALALSGLPTDRFTFAGFIPRKHSDKQQLILRLRSEDWTTVLFESPHRVAAVAAELAEGLGENRRAAVARELTKKYEEVLRGTLGELAQQLAERAETPGGLKGEFVLVIAGAAAGDRKDEPAPNVDELAGVVLERAAAGEKLKTVAKELGASHGISASELYDAAQKLKQR</sequence>
<dbReference type="NCBIfam" id="TIGR00096">
    <property type="entry name" value="16S rRNA (cytidine(1402)-2'-O)-methyltransferase"/>
    <property type="match status" value="1"/>
</dbReference>
<evidence type="ECO:0000313" key="9">
    <source>
        <dbReference type="EMBL" id="GAA4916410.1"/>
    </source>
</evidence>
<dbReference type="Pfam" id="PF00590">
    <property type="entry name" value="TP_methylase"/>
    <property type="match status" value="1"/>
</dbReference>
<accession>A0ABP9G023</accession>
<dbReference type="InterPro" id="IPR014776">
    <property type="entry name" value="4pyrrole_Mease_sub2"/>
</dbReference>
<evidence type="ECO:0000313" key="10">
    <source>
        <dbReference type="Proteomes" id="UP001500368"/>
    </source>
</evidence>
<evidence type="ECO:0000256" key="5">
    <source>
        <dbReference type="ARBA" id="ARBA00022691"/>
    </source>
</evidence>
<dbReference type="PROSITE" id="PS01296">
    <property type="entry name" value="RSMI"/>
    <property type="match status" value="1"/>
</dbReference>
<feature type="domain" description="Tetrapyrrole methylase" evidence="8">
    <location>
        <begin position="47"/>
        <end position="249"/>
    </location>
</feature>
<dbReference type="InterPro" id="IPR014777">
    <property type="entry name" value="4pyrrole_Mease_sub1"/>
</dbReference>
<dbReference type="PANTHER" id="PTHR46111">
    <property type="entry name" value="RIBOSOMAL RNA SMALL SUBUNIT METHYLTRANSFERASE I"/>
    <property type="match status" value="1"/>
</dbReference>
<dbReference type="CDD" id="cd11648">
    <property type="entry name" value="RsmI"/>
    <property type="match status" value="1"/>
</dbReference>
<keyword evidence="4 6" id="KW-0808">Transferase</keyword>
<organism evidence="9 10">
    <name type="scientific">Nesterenkonia rhizosphaerae</name>
    <dbReference type="NCBI Taxonomy" id="1348272"/>
    <lineage>
        <taxon>Bacteria</taxon>
        <taxon>Bacillati</taxon>
        <taxon>Actinomycetota</taxon>
        <taxon>Actinomycetes</taxon>
        <taxon>Micrococcales</taxon>
        <taxon>Micrococcaceae</taxon>
        <taxon>Nesterenkonia</taxon>
    </lineage>
</organism>
<dbReference type="InterPro" id="IPR035996">
    <property type="entry name" value="4pyrrol_Methylase_sf"/>
</dbReference>
<evidence type="ECO:0000256" key="7">
    <source>
        <dbReference type="SAM" id="MobiDB-lite"/>
    </source>
</evidence>
<evidence type="ECO:0000256" key="1">
    <source>
        <dbReference type="ARBA" id="ARBA00022490"/>
    </source>
</evidence>
<keyword evidence="2 6" id="KW-0698">rRNA processing</keyword>
<reference evidence="10" key="1">
    <citation type="journal article" date="2019" name="Int. J. Syst. Evol. Microbiol.">
        <title>The Global Catalogue of Microorganisms (GCM) 10K type strain sequencing project: providing services to taxonomists for standard genome sequencing and annotation.</title>
        <authorList>
            <consortium name="The Broad Institute Genomics Platform"/>
            <consortium name="The Broad Institute Genome Sequencing Center for Infectious Disease"/>
            <person name="Wu L."/>
            <person name="Ma J."/>
        </authorList>
    </citation>
    <scope>NUCLEOTIDE SEQUENCE [LARGE SCALE GENOMIC DNA]</scope>
    <source>
        <strain evidence="10">JCM 19129</strain>
    </source>
</reference>
<comment type="similarity">
    <text evidence="6">Belongs to the methyltransferase superfamily. RsmI family.</text>
</comment>
<dbReference type="Gene3D" id="3.40.1010.10">
    <property type="entry name" value="Cobalt-precorrin-4 Transmethylase, Domain 1"/>
    <property type="match status" value="1"/>
</dbReference>
<evidence type="ECO:0000256" key="2">
    <source>
        <dbReference type="ARBA" id="ARBA00022552"/>
    </source>
</evidence>
<dbReference type="Proteomes" id="UP001500368">
    <property type="component" value="Unassembled WGS sequence"/>
</dbReference>
<gene>
    <name evidence="6 9" type="primary">rsmI</name>
    <name evidence="9" type="ORF">GCM10025790_09570</name>
</gene>
<dbReference type="EMBL" id="BAABLW010000005">
    <property type="protein sequence ID" value="GAA4916410.1"/>
    <property type="molecule type" value="Genomic_DNA"/>
</dbReference>
<keyword evidence="3 6" id="KW-0489">Methyltransferase</keyword>
<evidence type="ECO:0000256" key="4">
    <source>
        <dbReference type="ARBA" id="ARBA00022679"/>
    </source>
</evidence>
<keyword evidence="10" id="KW-1185">Reference proteome</keyword>
<evidence type="ECO:0000256" key="3">
    <source>
        <dbReference type="ARBA" id="ARBA00022603"/>
    </source>
</evidence>
<dbReference type="InterPro" id="IPR018063">
    <property type="entry name" value="SAM_MeTrfase_RsmI_CS"/>
</dbReference>
<comment type="catalytic activity">
    <reaction evidence="6">
        <text>cytidine(1402) in 16S rRNA + S-adenosyl-L-methionine = 2'-O-methylcytidine(1402) in 16S rRNA + S-adenosyl-L-homocysteine + H(+)</text>
        <dbReference type="Rhea" id="RHEA:42924"/>
        <dbReference type="Rhea" id="RHEA-COMP:10285"/>
        <dbReference type="Rhea" id="RHEA-COMP:10286"/>
        <dbReference type="ChEBI" id="CHEBI:15378"/>
        <dbReference type="ChEBI" id="CHEBI:57856"/>
        <dbReference type="ChEBI" id="CHEBI:59789"/>
        <dbReference type="ChEBI" id="CHEBI:74495"/>
        <dbReference type="ChEBI" id="CHEBI:82748"/>
        <dbReference type="EC" id="2.1.1.198"/>
    </reaction>
</comment>